<protein>
    <submittedName>
        <fullName evidence="1">Uncharacterized protein</fullName>
    </submittedName>
</protein>
<evidence type="ECO:0000313" key="1">
    <source>
        <dbReference type="EMBL" id="WUT87259.1"/>
    </source>
</evidence>
<gene>
    <name evidence="1" type="ORF">OG515_36095</name>
</gene>
<proteinExistence type="predicted"/>
<sequence>MEFLLHVVWTDLGWLAGDTAVNVACWCETDHATHDVDAIRLVVGEVPSLPEAFRVGSERLTGWLADAHDADHWRAKVGLPPRCTY</sequence>
<accession>A0ABZ1XUR7</accession>
<keyword evidence="2" id="KW-1185">Reference proteome</keyword>
<dbReference type="RefSeq" id="WP_329404266.1">
    <property type="nucleotide sequence ID" value="NZ_CP109019.1"/>
</dbReference>
<organism evidence="1 2">
    <name type="scientific">Streptomyces melanogenes</name>
    <dbReference type="NCBI Taxonomy" id="67326"/>
    <lineage>
        <taxon>Bacteria</taxon>
        <taxon>Bacillati</taxon>
        <taxon>Actinomycetota</taxon>
        <taxon>Actinomycetes</taxon>
        <taxon>Kitasatosporales</taxon>
        <taxon>Streptomycetaceae</taxon>
        <taxon>Streptomyces</taxon>
    </lineage>
</organism>
<name>A0ABZ1XUR7_9ACTN</name>
<reference evidence="1" key="1">
    <citation type="submission" date="2022-10" db="EMBL/GenBank/DDBJ databases">
        <title>The complete genomes of actinobacterial strains from the NBC collection.</title>
        <authorList>
            <person name="Joergensen T.S."/>
            <person name="Alvarez Arevalo M."/>
            <person name="Sterndorff E.B."/>
            <person name="Faurdal D."/>
            <person name="Vuksanovic O."/>
            <person name="Mourched A.-S."/>
            <person name="Charusanti P."/>
            <person name="Shaw S."/>
            <person name="Blin K."/>
            <person name="Weber T."/>
        </authorList>
    </citation>
    <scope>NUCLEOTIDE SEQUENCE</scope>
    <source>
        <strain evidence="1">NBC_00668</strain>
    </source>
</reference>
<dbReference type="EMBL" id="CP109019">
    <property type="protein sequence ID" value="WUT87259.1"/>
    <property type="molecule type" value="Genomic_DNA"/>
</dbReference>
<evidence type="ECO:0000313" key="2">
    <source>
        <dbReference type="Proteomes" id="UP001432060"/>
    </source>
</evidence>
<dbReference type="Proteomes" id="UP001432060">
    <property type="component" value="Chromosome"/>
</dbReference>